<evidence type="ECO:0000313" key="1">
    <source>
        <dbReference type="EMBL" id="MBD2194452.1"/>
    </source>
</evidence>
<reference evidence="1 2" key="1">
    <citation type="journal article" date="2020" name="ISME J.">
        <title>Comparative genomics reveals insights into cyanobacterial evolution and habitat adaptation.</title>
        <authorList>
            <person name="Chen M.Y."/>
            <person name="Teng W.K."/>
            <person name="Zhao L."/>
            <person name="Hu C.X."/>
            <person name="Zhou Y.K."/>
            <person name="Han B.P."/>
            <person name="Song L.R."/>
            <person name="Shu W.S."/>
        </authorList>
    </citation>
    <scope>NUCLEOTIDE SEQUENCE [LARGE SCALE GENOMIC DNA]</scope>
    <source>
        <strain evidence="1 2">FACHB-288</strain>
    </source>
</reference>
<evidence type="ECO:0000313" key="2">
    <source>
        <dbReference type="Proteomes" id="UP000658514"/>
    </source>
</evidence>
<organism evidence="1 2">
    <name type="scientific">Calothrix parietina FACHB-288</name>
    <dbReference type="NCBI Taxonomy" id="2692896"/>
    <lineage>
        <taxon>Bacteria</taxon>
        <taxon>Bacillati</taxon>
        <taxon>Cyanobacteriota</taxon>
        <taxon>Cyanophyceae</taxon>
        <taxon>Nostocales</taxon>
        <taxon>Calotrichaceae</taxon>
        <taxon>Calothrix</taxon>
    </lineage>
</organism>
<gene>
    <name evidence="1" type="ORF">H6G24_02935</name>
</gene>
<proteinExistence type="predicted"/>
<protein>
    <submittedName>
        <fullName evidence="1">Uncharacterized protein</fullName>
    </submittedName>
</protein>
<dbReference type="RefSeq" id="WP_190538581.1">
    <property type="nucleotide sequence ID" value="NZ_CAWPNO010000062.1"/>
</dbReference>
<sequence length="77" mass="9009">MQNDTALSKEGKKMFFHTELVRFGVKYDRATQVANILAAEKPDELLTEEEKQLVDEVCNEWLNNYNRYKNIQNSANL</sequence>
<name>A0ABR8A6K4_9CYAN</name>
<comment type="caution">
    <text evidence="1">The sequence shown here is derived from an EMBL/GenBank/DDBJ whole genome shotgun (WGS) entry which is preliminary data.</text>
</comment>
<accession>A0ABR8A6K4</accession>
<keyword evidence="2" id="KW-1185">Reference proteome</keyword>
<dbReference type="EMBL" id="JACJQH010000003">
    <property type="protein sequence ID" value="MBD2194452.1"/>
    <property type="molecule type" value="Genomic_DNA"/>
</dbReference>
<dbReference type="Proteomes" id="UP000658514">
    <property type="component" value="Unassembled WGS sequence"/>
</dbReference>